<evidence type="ECO:0000313" key="3">
    <source>
        <dbReference type="Proteomes" id="UP001334084"/>
    </source>
</evidence>
<feature type="transmembrane region" description="Helical" evidence="1">
    <location>
        <begin position="236"/>
        <end position="256"/>
    </location>
</feature>
<feature type="transmembrane region" description="Helical" evidence="1">
    <location>
        <begin position="206"/>
        <end position="230"/>
    </location>
</feature>
<reference evidence="2" key="1">
    <citation type="journal article" date="2024" name="BMC Genomics">
        <title>Functional annotation of a divergent genome using sequence and structure-based similarity.</title>
        <authorList>
            <person name="Svedberg D."/>
            <person name="Winiger R.R."/>
            <person name="Berg A."/>
            <person name="Sharma H."/>
            <person name="Tellgren-Roth C."/>
            <person name="Debrunner-Vossbrinck B.A."/>
            <person name="Vossbrinck C.R."/>
            <person name="Barandun J."/>
        </authorList>
    </citation>
    <scope>NUCLEOTIDE SEQUENCE</scope>
    <source>
        <strain evidence="2">Illinois isolate</strain>
    </source>
</reference>
<dbReference type="RefSeq" id="XP_065329980.1">
    <property type="nucleotide sequence ID" value="XM_065473908.1"/>
</dbReference>
<feature type="transmembrane region" description="Helical" evidence="1">
    <location>
        <begin position="73"/>
        <end position="94"/>
    </location>
</feature>
<dbReference type="AlphaFoldDB" id="A0AAX4JCZ5"/>
<proteinExistence type="predicted"/>
<keyword evidence="1" id="KW-0812">Transmembrane</keyword>
<keyword evidence="1" id="KW-0472">Membrane</keyword>
<feature type="transmembrane region" description="Helical" evidence="1">
    <location>
        <begin position="46"/>
        <end position="67"/>
    </location>
</feature>
<dbReference type="GeneID" id="90541651"/>
<dbReference type="KEGG" id="vnx:VNE69_06154"/>
<sequence length="278" mass="32886">MKYSKHIIYIGLYFANLFLDMSITKSALTQFRPCKNKECRFLMSKYLLSLTKILLIMEIGFYSGFYFIRKITYRLQIMVCRCFSLIFVIFIGILIKDVTKIVISIILHCVTLIFLMLSMNQANDVLYHLYNKRAGVDFLEFKLYIIDEMINTGKKTSLICATFLIMRDICLHEQNELQLFHIFNFIGLVVDYFLCNSRIDRKNIYYFSYIILGVIWITGVSALILFLFFFNVISLIIVFLMEFCFTLIMVFFLIRLNITTQIKERNEINNSLQMPSEC</sequence>
<accession>A0AAX4JCZ5</accession>
<protein>
    <submittedName>
        <fullName evidence="2">Membrane protein</fullName>
    </submittedName>
</protein>
<keyword evidence="3" id="KW-1185">Reference proteome</keyword>
<keyword evidence="1" id="KW-1133">Transmembrane helix</keyword>
<evidence type="ECO:0000313" key="2">
    <source>
        <dbReference type="EMBL" id="WUR03835.1"/>
    </source>
</evidence>
<gene>
    <name evidence="2" type="ORF">VNE69_06154</name>
</gene>
<name>A0AAX4JCZ5_9MICR</name>
<evidence type="ECO:0000256" key="1">
    <source>
        <dbReference type="SAM" id="Phobius"/>
    </source>
</evidence>
<organism evidence="2 3">
    <name type="scientific">Vairimorpha necatrix</name>
    <dbReference type="NCBI Taxonomy" id="6039"/>
    <lineage>
        <taxon>Eukaryota</taxon>
        <taxon>Fungi</taxon>
        <taxon>Fungi incertae sedis</taxon>
        <taxon>Microsporidia</taxon>
        <taxon>Nosematidae</taxon>
        <taxon>Vairimorpha</taxon>
    </lineage>
</organism>
<dbReference type="Proteomes" id="UP001334084">
    <property type="component" value="Chromosome 6"/>
</dbReference>
<dbReference type="EMBL" id="CP142731">
    <property type="protein sequence ID" value="WUR03835.1"/>
    <property type="molecule type" value="Genomic_DNA"/>
</dbReference>
<feature type="transmembrane region" description="Helical" evidence="1">
    <location>
        <begin position="177"/>
        <end position="194"/>
    </location>
</feature>
<feature type="transmembrane region" description="Helical" evidence="1">
    <location>
        <begin position="101"/>
        <end position="119"/>
    </location>
</feature>